<dbReference type="NCBIfam" id="TIGR01563">
    <property type="entry name" value="gp16_SPP1"/>
    <property type="match status" value="1"/>
</dbReference>
<dbReference type="Proteomes" id="UP000608071">
    <property type="component" value="Unassembled WGS sequence"/>
</dbReference>
<dbReference type="InterPro" id="IPR008767">
    <property type="entry name" value="Phage_SPP1_head-tail_adaptor"/>
</dbReference>
<name>A0ABR8SW76_9BACL</name>
<evidence type="ECO:0000313" key="2">
    <source>
        <dbReference type="Proteomes" id="UP000608071"/>
    </source>
</evidence>
<accession>A0ABR8SW76</accession>
<keyword evidence="2" id="KW-1185">Reference proteome</keyword>
<sequence>MNPAKLNKRITLQKKVTGEDNSGYPTPGAGEWEEVISIYASRKPIRGREFFAAAAAQAENTVRFEIRYRSGITPDMRLVCEGRIYNITAVLDDVYGDRTETHLMTTEVLQNG</sequence>
<dbReference type="Gene3D" id="2.40.10.270">
    <property type="entry name" value="Bacteriophage SPP1 head-tail adaptor protein"/>
    <property type="match status" value="1"/>
</dbReference>
<gene>
    <name evidence="1" type="ORF">H9647_06795</name>
</gene>
<proteinExistence type="predicted"/>
<dbReference type="EMBL" id="JACSQL010000002">
    <property type="protein sequence ID" value="MBD7967763.1"/>
    <property type="molecule type" value="Genomic_DNA"/>
</dbReference>
<evidence type="ECO:0000313" key="1">
    <source>
        <dbReference type="EMBL" id="MBD7967763.1"/>
    </source>
</evidence>
<organism evidence="1 2">
    <name type="scientific">Paenibacillus gallinarum</name>
    <dbReference type="NCBI Taxonomy" id="2762232"/>
    <lineage>
        <taxon>Bacteria</taxon>
        <taxon>Bacillati</taxon>
        <taxon>Bacillota</taxon>
        <taxon>Bacilli</taxon>
        <taxon>Bacillales</taxon>
        <taxon>Paenibacillaceae</taxon>
        <taxon>Paenibacillus</taxon>
    </lineage>
</organism>
<comment type="caution">
    <text evidence="1">The sequence shown here is derived from an EMBL/GenBank/DDBJ whole genome shotgun (WGS) entry which is preliminary data.</text>
</comment>
<reference evidence="1 2" key="1">
    <citation type="submission" date="2020-08" db="EMBL/GenBank/DDBJ databases">
        <title>A Genomic Blueprint of the Chicken Gut Microbiome.</title>
        <authorList>
            <person name="Gilroy R."/>
            <person name="Ravi A."/>
            <person name="Getino M."/>
            <person name="Pursley I."/>
            <person name="Horton D.L."/>
            <person name="Alikhan N.-F."/>
            <person name="Baker D."/>
            <person name="Gharbi K."/>
            <person name="Hall N."/>
            <person name="Watson M."/>
            <person name="Adriaenssens E.M."/>
            <person name="Foster-Nyarko E."/>
            <person name="Jarju S."/>
            <person name="Secka A."/>
            <person name="Antonio M."/>
            <person name="Oren A."/>
            <person name="Chaudhuri R."/>
            <person name="La Ragione R.M."/>
            <person name="Hildebrand F."/>
            <person name="Pallen M.J."/>
        </authorList>
    </citation>
    <scope>NUCLEOTIDE SEQUENCE [LARGE SCALE GENOMIC DNA]</scope>
    <source>
        <strain evidence="1 2">Sa2BVA9</strain>
    </source>
</reference>
<dbReference type="InterPro" id="IPR038666">
    <property type="entry name" value="SSP1_head-tail_sf"/>
</dbReference>
<protein>
    <submittedName>
        <fullName evidence="1">Phage head closure protein</fullName>
    </submittedName>
</protein>
<dbReference type="RefSeq" id="WP_191799003.1">
    <property type="nucleotide sequence ID" value="NZ_JACSQL010000002.1"/>
</dbReference>
<dbReference type="Pfam" id="PF05521">
    <property type="entry name" value="Phage_HCP"/>
    <property type="match status" value="1"/>
</dbReference>